<organism evidence="5 6">
    <name type="scientific">Panagrellus redivivus</name>
    <name type="common">Microworm</name>
    <dbReference type="NCBI Taxonomy" id="6233"/>
    <lineage>
        <taxon>Eukaryota</taxon>
        <taxon>Metazoa</taxon>
        <taxon>Ecdysozoa</taxon>
        <taxon>Nematoda</taxon>
        <taxon>Chromadorea</taxon>
        <taxon>Rhabditida</taxon>
        <taxon>Tylenchina</taxon>
        <taxon>Panagrolaimomorpha</taxon>
        <taxon>Panagrolaimoidea</taxon>
        <taxon>Panagrolaimidae</taxon>
        <taxon>Panagrellus</taxon>
    </lineage>
</organism>
<dbReference type="CDD" id="cd08544">
    <property type="entry name" value="Reeler"/>
    <property type="match status" value="1"/>
</dbReference>
<evidence type="ECO:0000256" key="2">
    <source>
        <dbReference type="SAM" id="MobiDB-lite"/>
    </source>
</evidence>
<evidence type="ECO:0000256" key="1">
    <source>
        <dbReference type="PROSITE-ProRule" id="PRU01005"/>
    </source>
</evidence>
<evidence type="ECO:0000313" key="5">
    <source>
        <dbReference type="Proteomes" id="UP000492821"/>
    </source>
</evidence>
<protein>
    <submittedName>
        <fullName evidence="6">ShKT domain-containing protein</fullName>
    </submittedName>
</protein>
<evidence type="ECO:0000313" key="6">
    <source>
        <dbReference type="WBParaSite" id="Pan_g8562.t1"/>
    </source>
</evidence>
<keyword evidence="5" id="KW-1185">Reference proteome</keyword>
<accession>A0A7E4W9C9</accession>
<feature type="domain" description="ShKT" evidence="4">
    <location>
        <begin position="452"/>
        <end position="485"/>
    </location>
</feature>
<reference evidence="5" key="1">
    <citation type="journal article" date="2013" name="Genetics">
        <title>The draft genome and transcriptome of Panagrellus redivivus are shaped by the harsh demands of a free-living lifestyle.</title>
        <authorList>
            <person name="Srinivasan J."/>
            <person name="Dillman A.R."/>
            <person name="Macchietto M.G."/>
            <person name="Heikkinen L."/>
            <person name="Lakso M."/>
            <person name="Fracchia K.M."/>
            <person name="Antoshechkin I."/>
            <person name="Mortazavi A."/>
            <person name="Wong G."/>
            <person name="Sternberg P.W."/>
        </authorList>
    </citation>
    <scope>NUCLEOTIDE SEQUENCE [LARGE SCALE GENOMIC DNA]</scope>
    <source>
        <strain evidence="5">MT8872</strain>
    </source>
</reference>
<evidence type="ECO:0000259" key="3">
    <source>
        <dbReference type="PROSITE" id="PS51019"/>
    </source>
</evidence>
<dbReference type="SMART" id="SM00254">
    <property type="entry name" value="ShKT"/>
    <property type="match status" value="1"/>
</dbReference>
<dbReference type="Gene3D" id="2.60.40.4060">
    <property type="entry name" value="Reeler domain"/>
    <property type="match status" value="1"/>
</dbReference>
<dbReference type="PANTHER" id="PTHR45828:SF42">
    <property type="entry name" value="DEFENSE PROTEIN L(2)34FC"/>
    <property type="match status" value="1"/>
</dbReference>
<dbReference type="PROSITE" id="PS51019">
    <property type="entry name" value="REELIN"/>
    <property type="match status" value="1"/>
</dbReference>
<dbReference type="GO" id="GO:0016020">
    <property type="term" value="C:membrane"/>
    <property type="evidence" value="ECO:0007669"/>
    <property type="project" value="TreeGrafter"/>
</dbReference>
<proteinExistence type="predicted"/>
<dbReference type="AlphaFoldDB" id="A0A7E4W9C9"/>
<feature type="compositionally biased region" description="Low complexity" evidence="2">
    <location>
        <begin position="411"/>
        <end position="422"/>
    </location>
</feature>
<dbReference type="Pfam" id="PF02014">
    <property type="entry name" value="Reeler"/>
    <property type="match status" value="1"/>
</dbReference>
<dbReference type="WBParaSite" id="Pan_g8562.t1">
    <property type="protein sequence ID" value="Pan_g8562.t1"/>
    <property type="gene ID" value="Pan_g8562"/>
</dbReference>
<dbReference type="InterPro" id="IPR042307">
    <property type="entry name" value="Reeler_sf"/>
</dbReference>
<evidence type="ECO:0000259" key="4">
    <source>
        <dbReference type="PROSITE" id="PS51670"/>
    </source>
</evidence>
<dbReference type="InterPro" id="IPR051237">
    <property type="entry name" value="Ferric-chelate_Red/DefProt"/>
</dbReference>
<feature type="region of interest" description="Disordered" evidence="2">
    <location>
        <begin position="407"/>
        <end position="431"/>
    </location>
</feature>
<feature type="domain" description="Reelin" evidence="3">
    <location>
        <begin position="59"/>
        <end position="235"/>
    </location>
</feature>
<dbReference type="InterPro" id="IPR002861">
    <property type="entry name" value="Reeler_dom"/>
</dbReference>
<reference evidence="6" key="2">
    <citation type="submission" date="2020-10" db="UniProtKB">
        <authorList>
            <consortium name="WormBaseParasite"/>
        </authorList>
    </citation>
    <scope>IDENTIFICATION</scope>
</reference>
<sequence>MEALFQWTMISYLVKNDCDMFLAFEGCTQAYDISGGPKLHLHAMRVSTNFTYGSLLIFIATFSTTVSWPDGAPCLLAAYESMNPLEAVEHQGGLQLTPPPFRIDVDRECYWRNQPIALTITGNTTKTKFKGFAIQPIVWKGSKIGKRVGQFMRLDDNGSWQQQCFRKKDSVTHSHDEMKSHIKLWWKNDEDEEQYIQFVATVVVHLKMFWVKSVLSPPIPPCRIERRLTGGWTAPVIRIPPPVTQFKMDTWKLFNHESAGQFPRSISNFEGFVDSEKVETVPPTLATTTLAPMPVFSTTTRAFVTAAPVFVPRPSPVAPVFMPRTVFRNNFENARMEPTTMTPMTTRQTPPPTTTVFIPQTTQQRFIQPAASPIPIQTRLITNHQNPERQRQKLTHIIPLPNMEMNKRRTSSTTNTRPTVSSISNSPRSPTIPRLIQLNRQITAQLAVQNPCVDIDLPSQCAVWFGYCGRSSYMEARCRRTCRYCS</sequence>
<dbReference type="PANTHER" id="PTHR45828">
    <property type="entry name" value="CYTOCHROME B561/FERRIC REDUCTASE TRANSMEMBRANE"/>
    <property type="match status" value="1"/>
</dbReference>
<dbReference type="InterPro" id="IPR003582">
    <property type="entry name" value="ShKT_dom"/>
</dbReference>
<comment type="caution">
    <text evidence="1">Lacks conserved residue(s) required for the propagation of feature annotation.</text>
</comment>
<dbReference type="PROSITE" id="PS51670">
    <property type="entry name" value="SHKT"/>
    <property type="match status" value="1"/>
</dbReference>
<dbReference type="Proteomes" id="UP000492821">
    <property type="component" value="Unassembled WGS sequence"/>
</dbReference>
<name>A0A7E4W9C9_PANRE</name>